<dbReference type="EMBL" id="JAPVEA010000005">
    <property type="protein sequence ID" value="KAJ5454176.1"/>
    <property type="molecule type" value="Genomic_DNA"/>
</dbReference>
<dbReference type="RefSeq" id="XP_056767132.1">
    <property type="nucleotide sequence ID" value="XM_056908514.1"/>
</dbReference>
<sequence>MSLPQYPVTVVNTAFYLRQPYKNEIREHYCIIARKVVDYALAEADVLVSFWSKGDPKYD</sequence>
<organism evidence="1 2">
    <name type="scientific">Penicillium daleae</name>
    <dbReference type="NCBI Taxonomy" id="63821"/>
    <lineage>
        <taxon>Eukaryota</taxon>
        <taxon>Fungi</taxon>
        <taxon>Dikarya</taxon>
        <taxon>Ascomycota</taxon>
        <taxon>Pezizomycotina</taxon>
        <taxon>Eurotiomycetes</taxon>
        <taxon>Eurotiomycetidae</taxon>
        <taxon>Eurotiales</taxon>
        <taxon>Aspergillaceae</taxon>
        <taxon>Penicillium</taxon>
    </lineage>
</organism>
<accession>A0AAD6C8B2</accession>
<evidence type="ECO:0000313" key="2">
    <source>
        <dbReference type="Proteomes" id="UP001213681"/>
    </source>
</evidence>
<protein>
    <submittedName>
        <fullName evidence="1">Uncharacterized protein</fullName>
    </submittedName>
</protein>
<dbReference type="Proteomes" id="UP001213681">
    <property type="component" value="Unassembled WGS sequence"/>
</dbReference>
<dbReference type="AlphaFoldDB" id="A0AAD6C8B2"/>
<proteinExistence type="predicted"/>
<reference evidence="1" key="1">
    <citation type="submission" date="2022-12" db="EMBL/GenBank/DDBJ databases">
        <authorList>
            <person name="Petersen C."/>
        </authorList>
    </citation>
    <scope>NUCLEOTIDE SEQUENCE</scope>
    <source>
        <strain evidence="1">IBT 16125</strain>
    </source>
</reference>
<evidence type="ECO:0000313" key="1">
    <source>
        <dbReference type="EMBL" id="KAJ5454176.1"/>
    </source>
</evidence>
<keyword evidence="2" id="KW-1185">Reference proteome</keyword>
<gene>
    <name evidence="1" type="ORF">N7458_005132</name>
</gene>
<dbReference type="GeneID" id="81598757"/>
<reference evidence="1" key="2">
    <citation type="journal article" date="2023" name="IMA Fungus">
        <title>Comparative genomic study of the Penicillium genus elucidates a diverse pangenome and 15 lateral gene transfer events.</title>
        <authorList>
            <person name="Petersen C."/>
            <person name="Sorensen T."/>
            <person name="Nielsen M.R."/>
            <person name="Sondergaard T.E."/>
            <person name="Sorensen J.L."/>
            <person name="Fitzpatrick D.A."/>
            <person name="Frisvad J.C."/>
            <person name="Nielsen K.L."/>
        </authorList>
    </citation>
    <scope>NUCLEOTIDE SEQUENCE</scope>
    <source>
        <strain evidence="1">IBT 16125</strain>
    </source>
</reference>
<name>A0AAD6C8B2_9EURO</name>
<comment type="caution">
    <text evidence="1">The sequence shown here is derived from an EMBL/GenBank/DDBJ whole genome shotgun (WGS) entry which is preliminary data.</text>
</comment>